<evidence type="ECO:0000313" key="1">
    <source>
        <dbReference type="EMBL" id="VDP42383.1"/>
    </source>
</evidence>
<evidence type="ECO:0000313" key="2">
    <source>
        <dbReference type="Proteomes" id="UP000277204"/>
    </source>
</evidence>
<keyword evidence="2" id="KW-1185">Reference proteome</keyword>
<gene>
    <name evidence="1" type="ORF">SMRZ_LOCUS22201</name>
</gene>
<organism evidence="1 2">
    <name type="scientific">Schistosoma margrebowiei</name>
    <dbReference type="NCBI Taxonomy" id="48269"/>
    <lineage>
        <taxon>Eukaryota</taxon>
        <taxon>Metazoa</taxon>
        <taxon>Spiralia</taxon>
        <taxon>Lophotrochozoa</taxon>
        <taxon>Platyhelminthes</taxon>
        <taxon>Trematoda</taxon>
        <taxon>Digenea</taxon>
        <taxon>Strigeidida</taxon>
        <taxon>Schistosomatoidea</taxon>
        <taxon>Schistosomatidae</taxon>
        <taxon>Schistosoma</taxon>
    </lineage>
</organism>
<dbReference type="AlphaFoldDB" id="A0A183N1M6"/>
<proteinExistence type="predicted"/>
<name>A0A183N1M6_9TREM</name>
<accession>A0A183N1M6</accession>
<protein>
    <submittedName>
        <fullName evidence="1">Uncharacterized protein</fullName>
    </submittedName>
</protein>
<dbReference type="Proteomes" id="UP000277204">
    <property type="component" value="Unassembled WGS sequence"/>
</dbReference>
<reference evidence="1 2" key="1">
    <citation type="submission" date="2018-11" db="EMBL/GenBank/DDBJ databases">
        <authorList>
            <consortium name="Pathogen Informatics"/>
        </authorList>
    </citation>
    <scope>NUCLEOTIDE SEQUENCE [LARGE SCALE GENOMIC DNA]</scope>
    <source>
        <strain evidence="1 2">Zambia</strain>
    </source>
</reference>
<sequence length="93" mass="10422">MSDASNDDQKSNTILIDANCLDDPLSTNEVPNKFGHNISEESNFDDLMLSIVQPPHSVTFSQFFAQCDKHVLNKFKLIVTWAYEDPTLFRGGG</sequence>
<dbReference type="EMBL" id="UZAI01019044">
    <property type="protein sequence ID" value="VDP42383.1"/>
    <property type="molecule type" value="Genomic_DNA"/>
</dbReference>